<sequence>MNDKPYDGCYIGFVLLFHIAFGAHSSGEFSTFGGSCIALFFMMFGDNLLPAFRLIDGSHEWWMRAAADVAGCLYVTVFMGIVLNMSVAIVVDTYKFVSRESNIILLDEPEADELLQTEEMRREQQLQRDALIQSLKEEVVSQLQMIKQLQHKDKRPSVSQL</sequence>
<keyword evidence="1" id="KW-1133">Transmembrane helix</keyword>
<proteinExistence type="predicted"/>
<dbReference type="AlphaFoldDB" id="A0A0S4J5V7"/>
<evidence type="ECO:0000313" key="3">
    <source>
        <dbReference type="Proteomes" id="UP000051952"/>
    </source>
</evidence>
<dbReference type="Proteomes" id="UP000051952">
    <property type="component" value="Unassembled WGS sequence"/>
</dbReference>
<feature type="transmembrane region" description="Helical" evidence="1">
    <location>
        <begin position="7"/>
        <end position="23"/>
    </location>
</feature>
<evidence type="ECO:0000313" key="2">
    <source>
        <dbReference type="EMBL" id="CUG83876.1"/>
    </source>
</evidence>
<feature type="transmembrane region" description="Helical" evidence="1">
    <location>
        <begin position="69"/>
        <end position="91"/>
    </location>
</feature>
<dbReference type="GO" id="GO:0072345">
    <property type="term" value="F:NAADP-sensitive calcium-release channel activity"/>
    <property type="evidence" value="ECO:0007669"/>
    <property type="project" value="TreeGrafter"/>
</dbReference>
<protein>
    <submittedName>
        <fullName evidence="2">Transmembrane protein, putative</fullName>
    </submittedName>
</protein>
<keyword evidence="1 2" id="KW-0812">Transmembrane</keyword>
<dbReference type="InterPro" id="IPR039031">
    <property type="entry name" value="Mucolipin"/>
</dbReference>
<feature type="transmembrane region" description="Helical" evidence="1">
    <location>
        <begin position="29"/>
        <end position="49"/>
    </location>
</feature>
<dbReference type="VEuPathDB" id="TriTrypDB:BSAL_87865"/>
<organism evidence="2 3">
    <name type="scientific">Bodo saltans</name>
    <name type="common">Flagellated protozoan</name>
    <dbReference type="NCBI Taxonomy" id="75058"/>
    <lineage>
        <taxon>Eukaryota</taxon>
        <taxon>Discoba</taxon>
        <taxon>Euglenozoa</taxon>
        <taxon>Kinetoplastea</taxon>
        <taxon>Metakinetoplastina</taxon>
        <taxon>Eubodonida</taxon>
        <taxon>Bodonidae</taxon>
        <taxon>Bodo</taxon>
    </lineage>
</organism>
<dbReference type="Gene3D" id="1.10.287.70">
    <property type="match status" value="1"/>
</dbReference>
<gene>
    <name evidence="2" type="ORF">BSAL_87865</name>
</gene>
<evidence type="ECO:0000256" key="1">
    <source>
        <dbReference type="SAM" id="Phobius"/>
    </source>
</evidence>
<dbReference type="PANTHER" id="PTHR12127:SF7">
    <property type="entry name" value="SD02261P"/>
    <property type="match status" value="1"/>
</dbReference>
<name>A0A0S4J5V7_BODSA</name>
<reference evidence="3" key="1">
    <citation type="submission" date="2015-09" db="EMBL/GenBank/DDBJ databases">
        <authorList>
            <consortium name="Pathogen Informatics"/>
        </authorList>
    </citation>
    <scope>NUCLEOTIDE SEQUENCE [LARGE SCALE GENOMIC DNA]</scope>
    <source>
        <strain evidence="3">Lake Konstanz</strain>
    </source>
</reference>
<keyword evidence="1" id="KW-0472">Membrane</keyword>
<accession>A0A0S4J5V7</accession>
<dbReference type="EMBL" id="CYKH01001106">
    <property type="protein sequence ID" value="CUG83876.1"/>
    <property type="molecule type" value="Genomic_DNA"/>
</dbReference>
<keyword evidence="3" id="KW-1185">Reference proteome</keyword>
<dbReference type="GO" id="GO:0016020">
    <property type="term" value="C:membrane"/>
    <property type="evidence" value="ECO:0007669"/>
    <property type="project" value="TreeGrafter"/>
</dbReference>
<dbReference type="PANTHER" id="PTHR12127">
    <property type="entry name" value="MUCOLIPIN"/>
    <property type="match status" value="1"/>
</dbReference>
<dbReference type="OrthoDB" id="263481at2759"/>